<reference evidence="4 5" key="1">
    <citation type="submission" date="2022-08" db="EMBL/GenBank/DDBJ databases">
        <title>Reclassification of Massilia species as members of the genera Telluria, Duganella, Pseudoduganella, Mokoshia gen. nov. and Zemynaea gen. nov. using orthogonal and non-orthogonal genome-based approaches.</title>
        <authorList>
            <person name="Bowman J.P."/>
        </authorList>
    </citation>
    <scope>NUCLEOTIDE SEQUENCE [LARGE SCALE GENOMIC DNA]</scope>
    <source>
        <strain evidence="4 5">JCM 31606</strain>
    </source>
</reference>
<evidence type="ECO:0000313" key="5">
    <source>
        <dbReference type="Proteomes" id="UP001204621"/>
    </source>
</evidence>
<dbReference type="Gene3D" id="3.30.530.20">
    <property type="match status" value="1"/>
</dbReference>
<proteinExistence type="inferred from homology"/>
<dbReference type="EMBL" id="JANUGU010000003">
    <property type="protein sequence ID" value="MCS0658917.1"/>
    <property type="molecule type" value="Genomic_DNA"/>
</dbReference>
<name>A0ABT2CY66_9BURK</name>
<evidence type="ECO:0000313" key="4">
    <source>
        <dbReference type="EMBL" id="MCS0658917.1"/>
    </source>
</evidence>
<feature type="domain" description="Coenzyme Q-binding protein COQ10 START" evidence="3">
    <location>
        <begin position="186"/>
        <end position="309"/>
    </location>
</feature>
<comment type="caution">
    <text evidence="4">The sequence shown here is derived from an EMBL/GenBank/DDBJ whole genome shotgun (WGS) entry which is preliminary data.</text>
</comment>
<feature type="region of interest" description="Disordered" evidence="2">
    <location>
        <begin position="1"/>
        <end position="20"/>
    </location>
</feature>
<evidence type="ECO:0000256" key="2">
    <source>
        <dbReference type="SAM" id="MobiDB-lite"/>
    </source>
</evidence>
<evidence type="ECO:0000259" key="3">
    <source>
        <dbReference type="Pfam" id="PF03364"/>
    </source>
</evidence>
<dbReference type="Pfam" id="PF03364">
    <property type="entry name" value="Polyketide_cyc"/>
    <property type="match status" value="1"/>
</dbReference>
<dbReference type="Proteomes" id="UP001204621">
    <property type="component" value="Unassembled WGS sequence"/>
</dbReference>
<keyword evidence="5" id="KW-1185">Reference proteome</keyword>
<comment type="similarity">
    <text evidence="1">Belongs to the ribosome association toxin RatA family.</text>
</comment>
<dbReference type="CDD" id="cd07817">
    <property type="entry name" value="SRPBCC_8"/>
    <property type="match status" value="1"/>
</dbReference>
<protein>
    <submittedName>
        <fullName evidence="4">SRPBCC family protein</fullName>
    </submittedName>
</protein>
<dbReference type="PANTHER" id="PTHR33824">
    <property type="entry name" value="POLYKETIDE CYCLASE/DEHYDRASE AND LIPID TRANSPORT SUPERFAMILY PROTEIN"/>
    <property type="match status" value="1"/>
</dbReference>
<evidence type="ECO:0000256" key="1">
    <source>
        <dbReference type="ARBA" id="ARBA00008918"/>
    </source>
</evidence>
<dbReference type="RefSeq" id="WP_258812101.1">
    <property type="nucleotide sequence ID" value="NZ_JANUGU010000003.1"/>
</dbReference>
<dbReference type="InterPro" id="IPR047137">
    <property type="entry name" value="ORF3"/>
</dbReference>
<dbReference type="PANTHER" id="PTHR33824:SF7">
    <property type="entry name" value="POLYKETIDE CYCLASE_DEHYDRASE AND LIPID TRANSPORT SUPERFAMILY PROTEIN"/>
    <property type="match status" value="1"/>
</dbReference>
<dbReference type="InterPro" id="IPR023393">
    <property type="entry name" value="START-like_dom_sf"/>
</dbReference>
<sequence length="346" mass="38107">MENRQDQPQARRGPRVPYDPNRALTYDERSRLPHAYADVVWQGGRQHAAREATLGTALGWISIALGASQLLAPKAFARATGLPRLDKLYRVIGLRELACGIGLLTQPKSPVWKWARVAGDTMDVAVLGAAMFSPRSERSRLAATAAIATGITALDVRAGAWPRRSPSSETLPGSGGKRRVLKAITVNRSPEECYGFWRDFGRFPQFMRHIESIEVIDDMRSHWCATGPAGSRIEWDAEVTADQPGRLLAWRSSDNADVYNSGTVRFAPAPGGQGTLMQVEMEYQPPGGAAGAAVAMLFGGEPSQQIRSDLRRFKQLIECGEIPTTRGQPHGKRSLKSRWFNRVFEQ</sequence>
<organism evidence="4 5">
    <name type="scientific">Massilia terrae</name>
    <dbReference type="NCBI Taxonomy" id="1811224"/>
    <lineage>
        <taxon>Bacteria</taxon>
        <taxon>Pseudomonadati</taxon>
        <taxon>Pseudomonadota</taxon>
        <taxon>Betaproteobacteria</taxon>
        <taxon>Burkholderiales</taxon>
        <taxon>Oxalobacteraceae</taxon>
        <taxon>Telluria group</taxon>
        <taxon>Massilia</taxon>
    </lineage>
</organism>
<accession>A0ABT2CY66</accession>
<gene>
    <name evidence="4" type="ORF">NX778_12670</name>
</gene>
<dbReference type="InterPro" id="IPR005031">
    <property type="entry name" value="COQ10_START"/>
</dbReference>
<dbReference type="SUPFAM" id="SSF55961">
    <property type="entry name" value="Bet v1-like"/>
    <property type="match status" value="1"/>
</dbReference>